<dbReference type="PATRIC" id="fig|1423769.4.peg.486"/>
<organism evidence="2 3">
    <name type="scientific">Lacticaseibacillus manihotivorans DSM 13343 = JCM 12514</name>
    <dbReference type="NCBI Taxonomy" id="1423769"/>
    <lineage>
        <taxon>Bacteria</taxon>
        <taxon>Bacillati</taxon>
        <taxon>Bacillota</taxon>
        <taxon>Bacilli</taxon>
        <taxon>Lactobacillales</taxon>
        <taxon>Lactobacillaceae</taxon>
        <taxon>Lacticaseibacillus</taxon>
    </lineage>
</organism>
<evidence type="ECO:0008006" key="4">
    <source>
        <dbReference type="Google" id="ProtNLM"/>
    </source>
</evidence>
<keyword evidence="1" id="KW-0472">Membrane</keyword>
<accession>A0A0R1QPG1</accession>
<dbReference type="AlphaFoldDB" id="A0A0R1QPG1"/>
<dbReference type="EMBL" id="AZEU01000108">
    <property type="protein sequence ID" value="KRL46313.1"/>
    <property type="molecule type" value="Genomic_DNA"/>
</dbReference>
<dbReference type="RefSeq" id="WP_082611706.1">
    <property type="nucleotide sequence ID" value="NZ_AZEU01000108.1"/>
</dbReference>
<gene>
    <name evidence="2" type="ORF">FD01_GL000455</name>
</gene>
<keyword evidence="1" id="KW-0812">Transmembrane</keyword>
<dbReference type="OrthoDB" id="2309386at2"/>
<dbReference type="Proteomes" id="UP000051790">
    <property type="component" value="Unassembled WGS sequence"/>
</dbReference>
<proteinExistence type="predicted"/>
<evidence type="ECO:0000256" key="1">
    <source>
        <dbReference type="SAM" id="Phobius"/>
    </source>
</evidence>
<evidence type="ECO:0000313" key="3">
    <source>
        <dbReference type="Proteomes" id="UP000051790"/>
    </source>
</evidence>
<keyword evidence="1" id="KW-1133">Transmembrane helix</keyword>
<protein>
    <recommendedName>
        <fullName evidence="4">FeoB-associated Cys-rich membrane protein</fullName>
    </recommendedName>
</protein>
<keyword evidence="3" id="KW-1185">Reference proteome</keyword>
<reference evidence="2 3" key="1">
    <citation type="journal article" date="2015" name="Genome Announc.">
        <title>Expanding the biotechnology potential of lactobacilli through comparative genomics of 213 strains and associated genera.</title>
        <authorList>
            <person name="Sun Z."/>
            <person name="Harris H.M."/>
            <person name="McCann A."/>
            <person name="Guo C."/>
            <person name="Argimon S."/>
            <person name="Zhang W."/>
            <person name="Yang X."/>
            <person name="Jeffery I.B."/>
            <person name="Cooney J.C."/>
            <person name="Kagawa T.F."/>
            <person name="Liu W."/>
            <person name="Song Y."/>
            <person name="Salvetti E."/>
            <person name="Wrobel A."/>
            <person name="Rasinkangas P."/>
            <person name="Parkhill J."/>
            <person name="Rea M.C."/>
            <person name="O'Sullivan O."/>
            <person name="Ritari J."/>
            <person name="Douillard F.P."/>
            <person name="Paul Ross R."/>
            <person name="Yang R."/>
            <person name="Briner A.E."/>
            <person name="Felis G.E."/>
            <person name="de Vos W.M."/>
            <person name="Barrangou R."/>
            <person name="Klaenhammer T.R."/>
            <person name="Caufield P.W."/>
            <person name="Cui Y."/>
            <person name="Zhang H."/>
            <person name="O'Toole P.W."/>
        </authorList>
    </citation>
    <scope>NUCLEOTIDE SEQUENCE [LARGE SCALE GENOMIC DNA]</scope>
    <source>
        <strain evidence="2 3">DSM 13343</strain>
    </source>
</reference>
<feature type="transmembrane region" description="Helical" evidence="1">
    <location>
        <begin position="6"/>
        <end position="23"/>
    </location>
</feature>
<comment type="caution">
    <text evidence="2">The sequence shown here is derived from an EMBL/GenBank/DDBJ whole genome shotgun (WGS) entry which is preliminary data.</text>
</comment>
<dbReference type="Pfam" id="PF12669">
    <property type="entry name" value="FeoB_associated"/>
    <property type="match status" value="1"/>
</dbReference>
<name>A0A0R1QPG1_9LACO</name>
<evidence type="ECO:0000313" key="2">
    <source>
        <dbReference type="EMBL" id="KRL46313.1"/>
    </source>
</evidence>
<sequence length="57" mass="6213">MATWIILGIILLAVAGVIYKRFFKKAKGDGCKSCGDVGCPLFDQAQALQQNNKKRAN</sequence>